<feature type="region of interest" description="Disordered" evidence="1">
    <location>
        <begin position="1"/>
        <end position="25"/>
    </location>
</feature>
<organism evidence="2 3">
    <name type="scientific">Streblomastix strix</name>
    <dbReference type="NCBI Taxonomy" id="222440"/>
    <lineage>
        <taxon>Eukaryota</taxon>
        <taxon>Metamonada</taxon>
        <taxon>Preaxostyla</taxon>
        <taxon>Oxymonadida</taxon>
        <taxon>Streblomastigidae</taxon>
        <taxon>Streblomastix</taxon>
    </lineage>
</organism>
<dbReference type="Proteomes" id="UP000324800">
    <property type="component" value="Unassembled WGS sequence"/>
</dbReference>
<evidence type="ECO:0000313" key="3">
    <source>
        <dbReference type="Proteomes" id="UP000324800"/>
    </source>
</evidence>
<sequence length="89" mass="10260">MVGDLYSESEMNMEPEGNEYENVRGKKVEKDTNIEGQVQYNIQEQKCENKATSSANRQTELPQIPDKRCVFVSNEIRQGEDTSVEDRIM</sequence>
<reference evidence="2 3" key="1">
    <citation type="submission" date="2019-03" db="EMBL/GenBank/DDBJ databases">
        <title>Single cell metagenomics reveals metabolic interactions within the superorganism composed of flagellate Streblomastix strix and complex community of Bacteroidetes bacteria on its surface.</title>
        <authorList>
            <person name="Treitli S.C."/>
            <person name="Kolisko M."/>
            <person name="Husnik F."/>
            <person name="Keeling P."/>
            <person name="Hampl V."/>
        </authorList>
    </citation>
    <scope>NUCLEOTIDE SEQUENCE [LARGE SCALE GENOMIC DNA]</scope>
    <source>
        <strain evidence="2">ST1C</strain>
    </source>
</reference>
<name>A0A5J4UTA7_9EUKA</name>
<protein>
    <submittedName>
        <fullName evidence="2">Uncharacterized protein</fullName>
    </submittedName>
</protein>
<accession>A0A5J4UTA7</accession>
<gene>
    <name evidence="2" type="ORF">EZS28_031153</name>
</gene>
<dbReference type="AlphaFoldDB" id="A0A5J4UTA7"/>
<proteinExistence type="predicted"/>
<dbReference type="EMBL" id="SNRW01012849">
    <property type="protein sequence ID" value="KAA6373322.1"/>
    <property type="molecule type" value="Genomic_DNA"/>
</dbReference>
<comment type="caution">
    <text evidence="2">The sequence shown here is derived from an EMBL/GenBank/DDBJ whole genome shotgun (WGS) entry which is preliminary data.</text>
</comment>
<evidence type="ECO:0000256" key="1">
    <source>
        <dbReference type="SAM" id="MobiDB-lite"/>
    </source>
</evidence>
<evidence type="ECO:0000313" key="2">
    <source>
        <dbReference type="EMBL" id="KAA6373322.1"/>
    </source>
</evidence>